<feature type="region of interest" description="Disordered" evidence="1">
    <location>
        <begin position="1"/>
        <end position="20"/>
    </location>
</feature>
<keyword evidence="3" id="KW-1185">Reference proteome</keyword>
<protein>
    <submittedName>
        <fullName evidence="2">Uncharacterized protein</fullName>
    </submittedName>
</protein>
<evidence type="ECO:0000256" key="1">
    <source>
        <dbReference type="SAM" id="MobiDB-lite"/>
    </source>
</evidence>
<feature type="region of interest" description="Disordered" evidence="1">
    <location>
        <begin position="100"/>
        <end position="126"/>
    </location>
</feature>
<sequence>MKRAKSENDGGDENLRQPYLSGAYIRSFVKQLTSSRSMREKTSTVEREEPQQHEQPQQHKKQVRRRLQTRKPYQEKLLNMAEARREIVSALKLHRAAMKQANENHHHQQREIKSASDFTTEQKSRRNPRIYASNTDVNFADNNAVYSPACFYSWPAIPSAPPPPAVFQENVDFALPSQALGLNLNLQDFITGPSSIYSSSSPSTSSSPPPPPPAERFGFLNCLEMIKGEDEREEEMVSSPFDEVMEFPAWLNANESCLQHVDEFCAHDFFQNPVLPCMEIEEIEGMDGDWLA</sequence>
<organism evidence="2 3">
    <name type="scientific">Perilla frutescens var. hirtella</name>
    <name type="common">Perilla citriodora</name>
    <name type="synonym">Perilla setoyensis</name>
    <dbReference type="NCBI Taxonomy" id="608512"/>
    <lineage>
        <taxon>Eukaryota</taxon>
        <taxon>Viridiplantae</taxon>
        <taxon>Streptophyta</taxon>
        <taxon>Embryophyta</taxon>
        <taxon>Tracheophyta</taxon>
        <taxon>Spermatophyta</taxon>
        <taxon>Magnoliopsida</taxon>
        <taxon>eudicotyledons</taxon>
        <taxon>Gunneridae</taxon>
        <taxon>Pentapetalae</taxon>
        <taxon>asterids</taxon>
        <taxon>lamiids</taxon>
        <taxon>Lamiales</taxon>
        <taxon>Lamiaceae</taxon>
        <taxon>Nepetoideae</taxon>
        <taxon>Elsholtzieae</taxon>
        <taxon>Perilla</taxon>
    </lineage>
</organism>
<evidence type="ECO:0000313" key="3">
    <source>
        <dbReference type="Proteomes" id="UP001190926"/>
    </source>
</evidence>
<dbReference type="PANTHER" id="PTHR37256">
    <property type="entry name" value="E1A-BINDING PROTEIN P400-LIKE"/>
    <property type="match status" value="1"/>
</dbReference>
<dbReference type="AlphaFoldDB" id="A0AAD4JDK1"/>
<comment type="caution">
    <text evidence="2">The sequence shown here is derived from an EMBL/GenBank/DDBJ whole genome shotgun (WGS) entry which is preliminary data.</text>
</comment>
<dbReference type="EMBL" id="SDAM02000091">
    <property type="protein sequence ID" value="KAH6831198.1"/>
    <property type="molecule type" value="Genomic_DNA"/>
</dbReference>
<feature type="compositionally biased region" description="Basic residues" evidence="1">
    <location>
        <begin position="58"/>
        <end position="69"/>
    </location>
</feature>
<proteinExistence type="predicted"/>
<evidence type="ECO:0000313" key="2">
    <source>
        <dbReference type="EMBL" id="KAH6831198.1"/>
    </source>
</evidence>
<name>A0AAD4JDK1_PERFH</name>
<feature type="compositionally biased region" description="Basic and acidic residues" evidence="1">
    <location>
        <begin position="37"/>
        <end position="52"/>
    </location>
</feature>
<reference evidence="2 3" key="1">
    <citation type="journal article" date="2021" name="Nat. Commun.">
        <title>Incipient diploidization of the medicinal plant Perilla within 10,000 years.</title>
        <authorList>
            <person name="Zhang Y."/>
            <person name="Shen Q."/>
            <person name="Leng L."/>
            <person name="Zhang D."/>
            <person name="Chen S."/>
            <person name="Shi Y."/>
            <person name="Ning Z."/>
            <person name="Chen S."/>
        </authorList>
    </citation>
    <scope>NUCLEOTIDE SEQUENCE [LARGE SCALE GENOMIC DNA]</scope>
    <source>
        <strain evidence="3">cv. PC099</strain>
    </source>
</reference>
<dbReference type="Proteomes" id="UP001190926">
    <property type="component" value="Unassembled WGS sequence"/>
</dbReference>
<feature type="region of interest" description="Disordered" evidence="1">
    <location>
        <begin position="31"/>
        <end position="70"/>
    </location>
</feature>
<dbReference type="PANTHER" id="PTHR37256:SF1">
    <property type="entry name" value="MYB-LIKE PROTEIN A"/>
    <property type="match status" value="1"/>
</dbReference>
<feature type="compositionally biased region" description="Basic and acidic residues" evidence="1">
    <location>
        <begin position="102"/>
        <end position="124"/>
    </location>
</feature>
<accession>A0AAD4JDK1</accession>
<gene>
    <name evidence="2" type="ORF">C2S53_009393</name>
</gene>